<dbReference type="OrthoDB" id="7585379at2"/>
<organism evidence="2 3">
    <name type="scientific">Rhizorhabdus dicambivorans</name>
    <dbReference type="NCBI Taxonomy" id="1850238"/>
    <lineage>
        <taxon>Bacteria</taxon>
        <taxon>Pseudomonadati</taxon>
        <taxon>Pseudomonadota</taxon>
        <taxon>Alphaproteobacteria</taxon>
        <taxon>Sphingomonadales</taxon>
        <taxon>Sphingomonadaceae</taxon>
        <taxon>Rhizorhabdus</taxon>
    </lineage>
</organism>
<protein>
    <submittedName>
        <fullName evidence="2">Uncharacterized protein</fullName>
    </submittedName>
</protein>
<feature type="transmembrane region" description="Helical" evidence="1">
    <location>
        <begin position="6"/>
        <end position="29"/>
    </location>
</feature>
<evidence type="ECO:0000313" key="2">
    <source>
        <dbReference type="EMBL" id="PCE41029.1"/>
    </source>
</evidence>
<keyword evidence="1" id="KW-0812">Transmembrane</keyword>
<feature type="transmembrane region" description="Helical" evidence="1">
    <location>
        <begin position="50"/>
        <end position="72"/>
    </location>
</feature>
<evidence type="ECO:0000313" key="3">
    <source>
        <dbReference type="Proteomes" id="UP000218934"/>
    </source>
</evidence>
<gene>
    <name evidence="2" type="ORF">COO09_16895</name>
</gene>
<reference evidence="2 3" key="1">
    <citation type="submission" date="2017-09" db="EMBL/GenBank/DDBJ databases">
        <title>The Catabolism of 3,6-Dichlorosalicylic acid is Initiated by the Cytochrome P450 Monooxygenase DsmABC in Rhizorhabdus dicambivorans Ndbn-20.</title>
        <authorList>
            <person name="Na L."/>
        </authorList>
    </citation>
    <scope>NUCLEOTIDE SEQUENCE [LARGE SCALE GENOMIC DNA]</scope>
    <source>
        <strain evidence="2 3">Ndbn-20m</strain>
    </source>
</reference>
<dbReference type="Proteomes" id="UP000218934">
    <property type="component" value="Unassembled WGS sequence"/>
</dbReference>
<sequence>MDLSVTLIIAIASALVGLLCLYLFAVALVRLRKARKGKAPLGDTPADLRVFARNQALSAVVMFGLAAFILFYS</sequence>
<keyword evidence="3" id="KW-1185">Reference proteome</keyword>
<dbReference type="KEGG" id="rdi:CMV14_20425"/>
<evidence type="ECO:0000256" key="1">
    <source>
        <dbReference type="SAM" id="Phobius"/>
    </source>
</evidence>
<comment type="caution">
    <text evidence="2">The sequence shown here is derived from an EMBL/GenBank/DDBJ whole genome shotgun (WGS) entry which is preliminary data.</text>
</comment>
<dbReference type="RefSeq" id="WP_066966992.1">
    <property type="nucleotide sequence ID" value="NZ_CP023449.1"/>
</dbReference>
<keyword evidence="1" id="KW-1133">Transmembrane helix</keyword>
<proteinExistence type="predicted"/>
<name>A0A2A4FSB0_9SPHN</name>
<keyword evidence="1" id="KW-0472">Membrane</keyword>
<dbReference type="EMBL" id="NWUF01000019">
    <property type="protein sequence ID" value="PCE41029.1"/>
    <property type="molecule type" value="Genomic_DNA"/>
</dbReference>
<accession>A0A2A4FSB0</accession>
<dbReference type="AlphaFoldDB" id="A0A2A4FSB0"/>